<dbReference type="InterPro" id="IPR027059">
    <property type="entry name" value="Coatomer_dsu"/>
</dbReference>
<dbReference type="GO" id="GO:0015031">
    <property type="term" value="P:protein transport"/>
    <property type="evidence" value="ECO:0007669"/>
    <property type="project" value="UniProtKB-KW"/>
</dbReference>
<evidence type="ECO:0000256" key="9">
    <source>
        <dbReference type="ARBA" id="ARBA00023329"/>
    </source>
</evidence>
<feature type="domain" description="MHD" evidence="13">
    <location>
        <begin position="302"/>
        <end position="543"/>
    </location>
</feature>
<dbReference type="FunFam" id="2.60.40.1170:FF:000015">
    <property type="entry name" value="Coatomer subunit delta"/>
    <property type="match status" value="1"/>
</dbReference>
<dbReference type="Pfam" id="PF00928">
    <property type="entry name" value="Adap_comp_sub"/>
    <property type="match status" value="1"/>
</dbReference>
<dbReference type="Proteomes" id="UP000775213">
    <property type="component" value="Unassembled WGS sequence"/>
</dbReference>
<comment type="subunit">
    <text evidence="2 11">Oligomeric complex that consists of at least the alpha, beta, beta', gamma, delta, epsilon and zeta subunits.</text>
</comment>
<organism evidence="14 15">
    <name type="scientific">Dendrobium chrysotoxum</name>
    <name type="common">Orchid</name>
    <dbReference type="NCBI Taxonomy" id="161865"/>
    <lineage>
        <taxon>Eukaryota</taxon>
        <taxon>Viridiplantae</taxon>
        <taxon>Streptophyta</taxon>
        <taxon>Embryophyta</taxon>
        <taxon>Tracheophyta</taxon>
        <taxon>Spermatophyta</taxon>
        <taxon>Magnoliopsida</taxon>
        <taxon>Liliopsida</taxon>
        <taxon>Asparagales</taxon>
        <taxon>Orchidaceae</taxon>
        <taxon>Epidendroideae</taxon>
        <taxon>Malaxideae</taxon>
        <taxon>Dendrobiinae</taxon>
        <taxon>Dendrobium</taxon>
    </lineage>
</organism>
<evidence type="ECO:0000256" key="6">
    <source>
        <dbReference type="ARBA" id="ARBA00022927"/>
    </source>
</evidence>
<comment type="function">
    <text evidence="10 11">The coatomer is a cytosolic protein complex that binds to dilysine motifs and reversibly associates with Golgi non-clathrin-coated vesicles, which further mediate biosynthetic protein transport from the ER, via the Golgi up to the trans Golgi network. Coatomer complex is required for budding from Golgi membranes, and is essential for the retrograde Golgi-to-ER transport of dilysine-tagged proteins.</text>
</comment>
<dbReference type="PANTHER" id="PTHR10121:SF0">
    <property type="entry name" value="COATOMER SUBUNIT DELTA"/>
    <property type="match status" value="1"/>
</dbReference>
<keyword evidence="15" id="KW-1185">Reference proteome</keyword>
<evidence type="ECO:0000256" key="8">
    <source>
        <dbReference type="ARBA" id="ARBA00023136"/>
    </source>
</evidence>
<evidence type="ECO:0000256" key="12">
    <source>
        <dbReference type="RuleBase" id="RU366052"/>
    </source>
</evidence>
<dbReference type="InterPro" id="IPR028565">
    <property type="entry name" value="MHD"/>
</dbReference>
<keyword evidence="8 11" id="KW-0472">Membrane</keyword>
<evidence type="ECO:0000256" key="11">
    <source>
        <dbReference type="RuleBase" id="RU364018"/>
    </source>
</evidence>
<keyword evidence="3 11" id="KW-0813">Transport</keyword>
<evidence type="ECO:0000256" key="10">
    <source>
        <dbReference type="ARBA" id="ARBA00025536"/>
    </source>
</evidence>
<evidence type="ECO:0000256" key="1">
    <source>
        <dbReference type="ARBA" id="ARBA00010516"/>
    </source>
</evidence>
<dbReference type="AlphaFoldDB" id="A0AAV7G9R9"/>
<comment type="caution">
    <text evidence="14">The sequence shown here is derived from an EMBL/GenBank/DDBJ whole genome shotgun (WGS) entry which is preliminary data.</text>
</comment>
<sequence length="543" mass="60317">MHCDLAIVPGSRFPRGHWLIHYRVSFRCYRRIGSCETLVSRQFVDMSRIRIEGLLAAFPKLVGSGGKQHTFVETENVRYVYQPIEALYLLLITNKQSNIVEDLGALTLLAKLIPEYSPSLDEEGVCKAAFELIFAFDETISLGYKENVTVAQVKQYCEMESHEERLHKLVMQSKINETKDVMKRKASEIDKNKLDKSRGDKGGFMSLSGSKNFSDLTISSSGAGFGSGSGLEVSTVDADSYSSKFKGRHAAPTTATSKGLGMQLGKTQRTSQLMQSLQAEGEVILDDVPPTVGQAKSSSPPTDPITLIIEERLNIITKRDGGVTNFDIQGTLSLQILNQEDGLIQFQIENQDIPGLTFKTHPNINKELFNNRHIIGLKDPNRPFPTGQNDVGLMKWRIQGMNESSLPLTVNCWPSVSGRETSVNIEYEATERFDLQNVVISVPLPAAREPPNVLQIDGEWRYDARSSALEWSILLIDNTNRSGSMEFVVPSADPSAFFPITIRFTAAKTFSDVKVVNVMPLRGGATPKYAQRIQLVTDIYQVV</sequence>
<dbReference type="Gene3D" id="3.30.450.60">
    <property type="match status" value="1"/>
</dbReference>
<dbReference type="CDD" id="cd14830">
    <property type="entry name" value="Delta_COP_N"/>
    <property type="match status" value="1"/>
</dbReference>
<dbReference type="Gene3D" id="2.60.40.1170">
    <property type="entry name" value="Mu homology domain, subdomain B"/>
    <property type="match status" value="2"/>
</dbReference>
<keyword evidence="4 11" id="KW-0963">Cytoplasm</keyword>
<keyword evidence="5 11" id="KW-0931">ER-Golgi transport</keyword>
<dbReference type="GO" id="GO:0006888">
    <property type="term" value="P:endoplasmic reticulum to Golgi vesicle-mediated transport"/>
    <property type="evidence" value="ECO:0007669"/>
    <property type="project" value="TreeGrafter"/>
</dbReference>
<evidence type="ECO:0000259" key="13">
    <source>
        <dbReference type="PROSITE" id="PS51072"/>
    </source>
</evidence>
<accession>A0AAV7G9R9</accession>
<dbReference type="SUPFAM" id="SSF64356">
    <property type="entry name" value="SNARE-like"/>
    <property type="match status" value="1"/>
</dbReference>
<gene>
    <name evidence="14" type="ORF">IEQ34_017485</name>
</gene>
<dbReference type="InterPro" id="IPR036168">
    <property type="entry name" value="AP2_Mu_C_sf"/>
</dbReference>
<evidence type="ECO:0000313" key="15">
    <source>
        <dbReference type="Proteomes" id="UP000775213"/>
    </source>
</evidence>
<keyword evidence="7 11" id="KW-0333">Golgi apparatus</keyword>
<dbReference type="FunFam" id="3.30.450.60:FF:000003">
    <property type="entry name" value="Coatomer subunit delta"/>
    <property type="match status" value="1"/>
</dbReference>
<keyword evidence="6 11" id="KW-0653">Protein transport</keyword>
<dbReference type="InterPro" id="IPR011012">
    <property type="entry name" value="Longin-like_dom_sf"/>
</dbReference>
<dbReference type="GO" id="GO:0051645">
    <property type="term" value="P:Golgi localization"/>
    <property type="evidence" value="ECO:0007669"/>
    <property type="project" value="TreeGrafter"/>
</dbReference>
<proteinExistence type="inferred from homology"/>
<dbReference type="PANTHER" id="PTHR10121">
    <property type="entry name" value="COATOMER SUBUNIT DELTA"/>
    <property type="match status" value="1"/>
</dbReference>
<evidence type="ECO:0000256" key="5">
    <source>
        <dbReference type="ARBA" id="ARBA00022892"/>
    </source>
</evidence>
<evidence type="ECO:0000313" key="14">
    <source>
        <dbReference type="EMBL" id="KAH0453161.1"/>
    </source>
</evidence>
<reference evidence="14 15" key="1">
    <citation type="journal article" date="2021" name="Hortic Res">
        <title>Chromosome-scale assembly of the Dendrobium chrysotoxum genome enhances the understanding of orchid evolution.</title>
        <authorList>
            <person name="Zhang Y."/>
            <person name="Zhang G.Q."/>
            <person name="Zhang D."/>
            <person name="Liu X.D."/>
            <person name="Xu X.Y."/>
            <person name="Sun W.H."/>
            <person name="Yu X."/>
            <person name="Zhu X."/>
            <person name="Wang Z.W."/>
            <person name="Zhao X."/>
            <person name="Zhong W.Y."/>
            <person name="Chen H."/>
            <person name="Yin W.L."/>
            <person name="Huang T."/>
            <person name="Niu S.C."/>
            <person name="Liu Z.J."/>
        </authorList>
    </citation>
    <scope>NUCLEOTIDE SEQUENCE [LARGE SCALE GENOMIC DNA]</scope>
    <source>
        <strain evidence="14">Lindl</strain>
    </source>
</reference>
<keyword evidence="9 11" id="KW-0968">Cytoplasmic vesicle</keyword>
<protein>
    <recommendedName>
        <fullName evidence="11">Coatomer subunit delta</fullName>
    </recommendedName>
</protein>
<evidence type="ECO:0000256" key="3">
    <source>
        <dbReference type="ARBA" id="ARBA00022448"/>
    </source>
</evidence>
<comment type="similarity">
    <text evidence="1 11">Belongs to the adaptor complexes medium subunit family. Delta-COP subfamily.</text>
</comment>
<dbReference type="PROSITE" id="PS51072">
    <property type="entry name" value="MHD"/>
    <property type="match status" value="1"/>
</dbReference>
<comment type="subcellular location">
    <subcellularLocation>
        <location evidence="11 12">Cytoplasm</location>
    </subcellularLocation>
    <subcellularLocation>
        <location evidence="11 12">Cytoplasmic vesicle</location>
        <location evidence="11 12">COPI-coated vesicle membrane</location>
        <topology evidence="11 12">Peripheral membrane protein</topology>
        <orientation evidence="11 12">Cytoplasmic side</orientation>
    </subcellularLocation>
    <subcellularLocation>
        <location evidence="11 12">Golgi apparatus membrane</location>
        <topology evidence="11 12">Peripheral membrane protein</topology>
        <orientation evidence="11 12">Cytoplasmic side</orientation>
    </subcellularLocation>
</comment>
<evidence type="ECO:0000256" key="4">
    <source>
        <dbReference type="ARBA" id="ARBA00022490"/>
    </source>
</evidence>
<dbReference type="GO" id="GO:0030126">
    <property type="term" value="C:COPI vesicle coat"/>
    <property type="evidence" value="ECO:0007669"/>
    <property type="project" value="UniProtKB-UniRule"/>
</dbReference>
<dbReference type="EMBL" id="JAGFBR010000016">
    <property type="protein sequence ID" value="KAH0453161.1"/>
    <property type="molecule type" value="Genomic_DNA"/>
</dbReference>
<dbReference type="SUPFAM" id="SSF49447">
    <property type="entry name" value="Second domain of Mu2 adaptin subunit (ap50) of ap2 adaptor"/>
    <property type="match status" value="1"/>
</dbReference>
<dbReference type="GO" id="GO:0006890">
    <property type="term" value="P:retrograde vesicle-mediated transport, Golgi to endoplasmic reticulum"/>
    <property type="evidence" value="ECO:0007669"/>
    <property type="project" value="UniProtKB-UniRule"/>
</dbReference>
<dbReference type="CDD" id="cd09254">
    <property type="entry name" value="AP_delta-COPI_MHD"/>
    <property type="match status" value="1"/>
</dbReference>
<name>A0AAV7G9R9_DENCH</name>
<dbReference type="GO" id="GO:0000139">
    <property type="term" value="C:Golgi membrane"/>
    <property type="evidence" value="ECO:0007669"/>
    <property type="project" value="UniProtKB-SubCell"/>
</dbReference>
<evidence type="ECO:0000256" key="2">
    <source>
        <dbReference type="ARBA" id="ARBA00011775"/>
    </source>
</evidence>
<dbReference type="FunFam" id="2.60.40.1170:FF:000007">
    <property type="entry name" value="Coatomer subunit delta"/>
    <property type="match status" value="1"/>
</dbReference>
<evidence type="ECO:0000256" key="7">
    <source>
        <dbReference type="ARBA" id="ARBA00023034"/>
    </source>
</evidence>